<proteinExistence type="predicted"/>
<keyword evidence="1" id="KW-1133">Transmembrane helix</keyword>
<evidence type="ECO:0000313" key="2">
    <source>
        <dbReference type="EMBL" id="WAR13780.1"/>
    </source>
</evidence>
<evidence type="ECO:0000256" key="1">
    <source>
        <dbReference type="SAM" id="Phobius"/>
    </source>
</evidence>
<evidence type="ECO:0000313" key="3">
    <source>
        <dbReference type="Proteomes" id="UP001164746"/>
    </source>
</evidence>
<gene>
    <name evidence="2" type="ORF">MAR_003885</name>
</gene>
<protein>
    <submittedName>
        <fullName evidence="2">Uncharacterized protein</fullName>
    </submittedName>
</protein>
<keyword evidence="3" id="KW-1185">Reference proteome</keyword>
<keyword evidence="1" id="KW-0472">Membrane</keyword>
<feature type="transmembrane region" description="Helical" evidence="1">
    <location>
        <begin position="122"/>
        <end position="142"/>
    </location>
</feature>
<organism evidence="2 3">
    <name type="scientific">Mya arenaria</name>
    <name type="common">Soft-shell clam</name>
    <dbReference type="NCBI Taxonomy" id="6604"/>
    <lineage>
        <taxon>Eukaryota</taxon>
        <taxon>Metazoa</taxon>
        <taxon>Spiralia</taxon>
        <taxon>Lophotrochozoa</taxon>
        <taxon>Mollusca</taxon>
        <taxon>Bivalvia</taxon>
        <taxon>Autobranchia</taxon>
        <taxon>Heteroconchia</taxon>
        <taxon>Euheterodonta</taxon>
        <taxon>Imparidentia</taxon>
        <taxon>Neoheterodontei</taxon>
        <taxon>Myida</taxon>
        <taxon>Myoidea</taxon>
        <taxon>Myidae</taxon>
        <taxon>Mya</taxon>
    </lineage>
</organism>
<dbReference type="Proteomes" id="UP001164746">
    <property type="component" value="Chromosome 9"/>
</dbReference>
<keyword evidence="1" id="KW-0812">Transmembrane</keyword>
<name>A0ABY7EWV8_MYAAR</name>
<reference evidence="2" key="1">
    <citation type="submission" date="2022-11" db="EMBL/GenBank/DDBJ databases">
        <title>Centuries of genome instability and evolution in soft-shell clam transmissible cancer (bioRxiv).</title>
        <authorList>
            <person name="Hart S.F.M."/>
            <person name="Yonemitsu M.A."/>
            <person name="Giersch R.M."/>
            <person name="Beal B.F."/>
            <person name="Arriagada G."/>
            <person name="Davis B.W."/>
            <person name="Ostrander E.A."/>
            <person name="Goff S.P."/>
            <person name="Metzger M.J."/>
        </authorList>
    </citation>
    <scope>NUCLEOTIDE SEQUENCE</scope>
    <source>
        <strain evidence="2">MELC-2E11</strain>
        <tissue evidence="2">Siphon/mantle</tissue>
    </source>
</reference>
<sequence length="189" mass="22053">MLMKAKQDKMLMIAEQDKMLMIAKQDKMLMKAKQDKMLMIAEQDKMLMIAEQDKMLMIAEQDKMLMIAEQDKMLMIAEQDKILPFVVKVVTECHTSFRCSLTVSGRIKQKSTIVFENGIGEYVPQLNIVLLYVIFIMTLILLDLRFNSPLLRVFMGSHDSYYYVYSHLGLFFTMKQLPKQKKCLLGFPD</sequence>
<accession>A0ABY7EWV8</accession>
<dbReference type="EMBL" id="CP111020">
    <property type="protein sequence ID" value="WAR13780.1"/>
    <property type="molecule type" value="Genomic_DNA"/>
</dbReference>